<dbReference type="Proteomes" id="UP001235849">
    <property type="component" value="Unassembled WGS sequence"/>
</dbReference>
<dbReference type="RefSeq" id="WP_283766928.1">
    <property type="nucleotide sequence ID" value="NZ_JAQOSO010000056.1"/>
</dbReference>
<dbReference type="EMBL" id="JAQOSO010000056">
    <property type="protein sequence ID" value="MDJ1174604.1"/>
    <property type="molecule type" value="Genomic_DNA"/>
</dbReference>
<dbReference type="PANTHER" id="PTHR37319:SF1">
    <property type="entry name" value="TRANSPOSASE TN5 DIMERISATION DOMAIN-CONTAINING PROTEIN"/>
    <property type="match status" value="1"/>
</dbReference>
<gene>
    <name evidence="1" type="ORF">PMG25_10925</name>
</gene>
<keyword evidence="2" id="KW-1185">Reference proteome</keyword>
<evidence type="ECO:0008006" key="3">
    <source>
        <dbReference type="Google" id="ProtNLM"/>
    </source>
</evidence>
<accession>A0ABT7B7L2</accession>
<evidence type="ECO:0000313" key="1">
    <source>
        <dbReference type="EMBL" id="MDJ1174604.1"/>
    </source>
</evidence>
<reference evidence="1 2" key="1">
    <citation type="submission" date="2023-01" db="EMBL/GenBank/DDBJ databases">
        <title>Novel diversity within Roseofilum (Cyanobacteria; Desertifilaceae) from marine benthic mats with descriptions of four novel species.</title>
        <authorList>
            <person name="Wang Y."/>
            <person name="Berthold D.E."/>
            <person name="Hu J."/>
            <person name="Lefler F.W."/>
            <person name="Laughinghouse H.D. IV."/>
        </authorList>
    </citation>
    <scope>NUCLEOTIDE SEQUENCE [LARGE SCALE GENOMIC DNA]</scope>
    <source>
        <strain evidence="1 2">BLCC-M114</strain>
    </source>
</reference>
<dbReference type="PANTHER" id="PTHR37319">
    <property type="entry name" value="TRANSPOSASE"/>
    <property type="match status" value="1"/>
</dbReference>
<dbReference type="SUPFAM" id="SSF53098">
    <property type="entry name" value="Ribonuclease H-like"/>
    <property type="match status" value="1"/>
</dbReference>
<protein>
    <recommendedName>
        <fullName evidence="3">Transposase</fullName>
    </recommendedName>
</protein>
<dbReference type="InterPro" id="IPR047768">
    <property type="entry name" value="Tn5p-like"/>
</dbReference>
<name>A0ABT7B7L2_9CYAN</name>
<evidence type="ECO:0000313" key="2">
    <source>
        <dbReference type="Proteomes" id="UP001235849"/>
    </source>
</evidence>
<sequence>MSTDGEYLIAAQYTTYYNYSGQKQMSGLGVIQGKVRGLIQHNILLLSQSGVPLGLLGQQHWTREGGKDLPDTEKESQKWLKGMDAINQQASQLHQSIVVVADREADVFDLFRAEREANVELLVRVGQDRHLEIVSSKRICKLSDVSSELPDLGTTLRGCAKGDSVVCSSMERRTLPLHSQVGCFAGRKTTV</sequence>
<proteinExistence type="predicted"/>
<dbReference type="Gene3D" id="3.90.350.10">
    <property type="entry name" value="Transposase Inhibitor Protein From Tn5, Chain A, domain 1"/>
    <property type="match status" value="1"/>
</dbReference>
<dbReference type="InterPro" id="IPR012337">
    <property type="entry name" value="RNaseH-like_sf"/>
</dbReference>
<organism evidence="1 2">
    <name type="scientific">Roseofilum capinflatum BLCC-M114</name>
    <dbReference type="NCBI Taxonomy" id="3022440"/>
    <lineage>
        <taxon>Bacteria</taxon>
        <taxon>Bacillati</taxon>
        <taxon>Cyanobacteriota</taxon>
        <taxon>Cyanophyceae</taxon>
        <taxon>Desertifilales</taxon>
        <taxon>Desertifilaceae</taxon>
        <taxon>Roseofilum</taxon>
        <taxon>Roseofilum capinflatum</taxon>
    </lineage>
</organism>
<comment type="caution">
    <text evidence="1">The sequence shown here is derived from an EMBL/GenBank/DDBJ whole genome shotgun (WGS) entry which is preliminary data.</text>
</comment>